<feature type="compositionally biased region" description="Acidic residues" evidence="4">
    <location>
        <begin position="118"/>
        <end position="128"/>
    </location>
</feature>
<gene>
    <name evidence="6" type="primary">C17H1orf174</name>
</gene>
<dbReference type="KEGG" id="emc:129344705"/>
<dbReference type="Proteomes" id="UP001190640">
    <property type="component" value="Chromosome 17"/>
</dbReference>
<dbReference type="InterPro" id="IPR031530">
    <property type="entry name" value="UPF0688"/>
</dbReference>
<name>A0AA97KK90_EUBMA</name>
<evidence type="ECO:0000313" key="6">
    <source>
        <dbReference type="RefSeq" id="XP_054857517.1"/>
    </source>
</evidence>
<accession>A0AA97KK90</accession>
<feature type="compositionally biased region" description="Acidic residues" evidence="4">
    <location>
        <begin position="135"/>
        <end position="145"/>
    </location>
</feature>
<evidence type="ECO:0000313" key="5">
    <source>
        <dbReference type="Proteomes" id="UP001190640"/>
    </source>
</evidence>
<evidence type="ECO:0000256" key="1">
    <source>
        <dbReference type="ARBA" id="ARBA00004123"/>
    </source>
</evidence>
<dbReference type="AlphaFoldDB" id="A0AA97KK90"/>
<evidence type="ECO:0000256" key="2">
    <source>
        <dbReference type="ARBA" id="ARBA00006634"/>
    </source>
</evidence>
<sequence>MRARRGPSHKATDRRPPKKLKCEKRNQAKLNIHEVDVCGNSSSIFSKEPTSKTPEVNEHLPNSPVLKIMLQNDGKAIPKISDESQVSQANLRAESSAPSAKECSQKTEPLFLPHVQNVDEEEEGEEESCGTGCSDDSEMEPEEPQDCLLEPDNSAFLNEDSNQPLPVDRFFGSVAFLQDLPAAPLIRAPANRREFRKMHFIAKEDDEDEDNEDVV</sequence>
<dbReference type="PANTHER" id="PTHR28491">
    <property type="entry name" value="UPF0688 PROTEIN C1ORF174"/>
    <property type="match status" value="1"/>
</dbReference>
<organism evidence="5 6">
    <name type="scientific">Eublepharis macularius</name>
    <name type="common">Leopard gecko</name>
    <name type="synonym">Cyrtodactylus macularius</name>
    <dbReference type="NCBI Taxonomy" id="481883"/>
    <lineage>
        <taxon>Eukaryota</taxon>
        <taxon>Metazoa</taxon>
        <taxon>Chordata</taxon>
        <taxon>Craniata</taxon>
        <taxon>Vertebrata</taxon>
        <taxon>Euteleostomi</taxon>
        <taxon>Lepidosauria</taxon>
        <taxon>Squamata</taxon>
        <taxon>Bifurcata</taxon>
        <taxon>Gekkota</taxon>
        <taxon>Eublepharidae</taxon>
        <taxon>Eublepharinae</taxon>
        <taxon>Eublepharis</taxon>
    </lineage>
</organism>
<feature type="region of interest" description="Disordered" evidence="4">
    <location>
        <begin position="1"/>
        <end position="25"/>
    </location>
</feature>
<dbReference type="GeneID" id="129344705"/>
<keyword evidence="3" id="KW-0539">Nucleus</keyword>
<feature type="region of interest" description="Disordered" evidence="4">
    <location>
        <begin position="82"/>
        <end position="147"/>
    </location>
</feature>
<comment type="similarity">
    <text evidence="2">Belongs to the UPF0688 family.</text>
</comment>
<reference evidence="6" key="1">
    <citation type="submission" date="2025-08" db="UniProtKB">
        <authorList>
            <consortium name="RefSeq"/>
        </authorList>
    </citation>
    <scope>IDENTIFICATION</scope>
    <source>
        <tissue evidence="6">Blood</tissue>
    </source>
</reference>
<dbReference type="PANTHER" id="PTHR28491:SF1">
    <property type="entry name" value="UPF0688 PROTEIN C1ORF174"/>
    <property type="match status" value="1"/>
</dbReference>
<evidence type="ECO:0000256" key="3">
    <source>
        <dbReference type="ARBA" id="ARBA00023242"/>
    </source>
</evidence>
<proteinExistence type="inferred from homology"/>
<evidence type="ECO:0000256" key="4">
    <source>
        <dbReference type="SAM" id="MobiDB-lite"/>
    </source>
</evidence>
<dbReference type="RefSeq" id="XP_054857517.1">
    <property type="nucleotide sequence ID" value="XM_055001542.1"/>
</dbReference>
<dbReference type="GO" id="GO:0005634">
    <property type="term" value="C:nucleus"/>
    <property type="evidence" value="ECO:0007669"/>
    <property type="project" value="UniProtKB-SubCell"/>
</dbReference>
<dbReference type="CTD" id="137671508"/>
<comment type="subcellular location">
    <subcellularLocation>
        <location evidence="1">Nucleus</location>
    </subcellularLocation>
</comment>
<protein>
    <submittedName>
        <fullName evidence="6">UPF0688 protein C1orf174 homolog</fullName>
    </submittedName>
</protein>
<dbReference type="Pfam" id="PF15772">
    <property type="entry name" value="UPF0688"/>
    <property type="match status" value="1"/>
</dbReference>
<keyword evidence="5" id="KW-1185">Reference proteome</keyword>